<dbReference type="Pfam" id="PF01738">
    <property type="entry name" value="DLH"/>
    <property type="match status" value="1"/>
</dbReference>
<dbReference type="GO" id="GO:0016787">
    <property type="term" value="F:hydrolase activity"/>
    <property type="evidence" value="ECO:0007669"/>
    <property type="project" value="InterPro"/>
</dbReference>
<dbReference type="InterPro" id="IPR017451">
    <property type="entry name" value="F-box-assoc_interact_dom"/>
</dbReference>
<accession>A0A8J4RY17</accession>
<dbReference type="NCBIfam" id="TIGR01640">
    <property type="entry name" value="F_box_assoc_1"/>
    <property type="match status" value="1"/>
</dbReference>
<dbReference type="OrthoDB" id="591557at2759"/>
<dbReference type="SUPFAM" id="SSF53474">
    <property type="entry name" value="alpha/beta-Hydrolases"/>
    <property type="match status" value="1"/>
</dbReference>
<dbReference type="EMBL" id="JRKL02000392">
    <property type="protein sequence ID" value="KAF3971828.1"/>
    <property type="molecule type" value="Genomic_DNA"/>
</dbReference>
<dbReference type="AlphaFoldDB" id="A0A8J4RY17"/>
<dbReference type="InterPro" id="IPR029058">
    <property type="entry name" value="AB_hydrolase_fold"/>
</dbReference>
<evidence type="ECO:0000313" key="2">
    <source>
        <dbReference type="EMBL" id="KAF3971828.1"/>
    </source>
</evidence>
<dbReference type="Gene3D" id="3.40.50.1820">
    <property type="entry name" value="alpha/beta hydrolase"/>
    <property type="match status" value="1"/>
</dbReference>
<name>A0A8J4RY17_9ROSI</name>
<comment type="caution">
    <text evidence="2">The sequence shown here is derived from an EMBL/GenBank/DDBJ whole genome shotgun (WGS) entry which is preliminary data.</text>
</comment>
<protein>
    <recommendedName>
        <fullName evidence="1">Dienelactone hydrolase domain-containing protein</fullName>
    </recommendedName>
</protein>
<dbReference type="PANTHER" id="PTHR17630:SF96">
    <property type="entry name" value="ENDO-1,3-1,4-BETA-D-GLUCANASE-LIKE PROTEIN"/>
    <property type="match status" value="1"/>
</dbReference>
<reference evidence="2" key="1">
    <citation type="submission" date="2020-03" db="EMBL/GenBank/DDBJ databases">
        <title>Castanea mollissima Vanexum genome sequencing.</title>
        <authorList>
            <person name="Staton M."/>
        </authorList>
    </citation>
    <scope>NUCLEOTIDE SEQUENCE</scope>
    <source>
        <tissue evidence="2">Leaf</tissue>
    </source>
</reference>
<evidence type="ECO:0000313" key="3">
    <source>
        <dbReference type="Proteomes" id="UP000737018"/>
    </source>
</evidence>
<gene>
    <name evidence="2" type="ORF">CMV_004606</name>
</gene>
<dbReference type="PANTHER" id="PTHR17630">
    <property type="entry name" value="DIENELACTONE HYDROLASE"/>
    <property type="match status" value="1"/>
</dbReference>
<dbReference type="InterPro" id="IPR002925">
    <property type="entry name" value="Dienelactn_hydro"/>
</dbReference>
<organism evidence="2 3">
    <name type="scientific">Castanea mollissima</name>
    <name type="common">Chinese chestnut</name>
    <dbReference type="NCBI Taxonomy" id="60419"/>
    <lineage>
        <taxon>Eukaryota</taxon>
        <taxon>Viridiplantae</taxon>
        <taxon>Streptophyta</taxon>
        <taxon>Embryophyta</taxon>
        <taxon>Tracheophyta</taxon>
        <taxon>Spermatophyta</taxon>
        <taxon>Magnoliopsida</taxon>
        <taxon>eudicotyledons</taxon>
        <taxon>Gunneridae</taxon>
        <taxon>Pentapetalae</taxon>
        <taxon>rosids</taxon>
        <taxon>fabids</taxon>
        <taxon>Fagales</taxon>
        <taxon>Fagaceae</taxon>
        <taxon>Castanea</taxon>
    </lineage>
</organism>
<sequence>MAGHQCCSNPPTLDPSAGAGHVEQLCGLSTYVTGSPSAKHAIILISDIFGYEAPKLRKLADKVSAAGYYVVVPDFIREPFVLEDIANNPLEVWLKDHGTDKGFEEAKPIIETLKSKGASSVGAAGFCWGGKVVVELSKVELIQAAVILHPAWVTVDDIKGVKVPIAVLGAEIDHIAPPELLKQYDEALTSQSKVDFYVKIFPKVIHGWTTRYEDEDEVAVKSAVEAHQNLLDWFANSEFAKARYDTANEPNNNMTLWRCGCIEERKDINSGVLLFSAWLNIIDYNGFMLEAKSLDLFIVGSETPEILGSCNNLLLVYYRFYLYLWNPSSGTHDMFELDYDITGHFCGLLMCGLGYDSSSDDYKAVLVSYTASPTVSPNDYYDSLEYFSISTYSFRTNTLKKIDNNEFPYNFDSHTQGVTLNGAPHWVLLREEYNAEVNSKSLKVALVYFDPAKEHFYELPLPCMLDKHSQFELEILEFELGVLGGCLSLTYDPNGSHFETWVMKKYGVEESWEKLFVIPKVEYLMRPLCFTKNGDVLMEVNLKKIVIYNLLNNSRTVIPNIESDYSVFGLCVYNVESGSSI</sequence>
<feature type="domain" description="Dienelactone hydrolase" evidence="1">
    <location>
        <begin position="29"/>
        <end position="235"/>
    </location>
</feature>
<proteinExistence type="predicted"/>
<evidence type="ECO:0000259" key="1">
    <source>
        <dbReference type="Pfam" id="PF01738"/>
    </source>
</evidence>
<dbReference type="Proteomes" id="UP000737018">
    <property type="component" value="Unassembled WGS sequence"/>
</dbReference>
<keyword evidence="3" id="KW-1185">Reference proteome</keyword>